<evidence type="ECO:0000313" key="3">
    <source>
        <dbReference type="Proteomes" id="UP000501753"/>
    </source>
</evidence>
<reference evidence="2 3" key="1">
    <citation type="submission" date="2018-04" db="EMBL/GenBank/DDBJ databases">
        <title>Complete genome sequences of Streptomyces griseoviridis K61 and characterization of antagonistic properties of biological control agents.</title>
        <authorList>
            <person name="Mariita R.M."/>
            <person name="Sello J.K."/>
        </authorList>
    </citation>
    <scope>NUCLEOTIDE SEQUENCE [LARGE SCALE GENOMIC DNA]</scope>
    <source>
        <strain evidence="2 3">K61</strain>
    </source>
</reference>
<proteinExistence type="predicted"/>
<keyword evidence="3" id="KW-1185">Reference proteome</keyword>
<dbReference type="Proteomes" id="UP000501753">
    <property type="component" value="Chromosome"/>
</dbReference>
<feature type="region of interest" description="Disordered" evidence="1">
    <location>
        <begin position="48"/>
        <end position="102"/>
    </location>
</feature>
<dbReference type="EMBL" id="CP029078">
    <property type="protein sequence ID" value="QCN88535.1"/>
    <property type="molecule type" value="Genomic_DNA"/>
</dbReference>
<evidence type="ECO:0008006" key="4">
    <source>
        <dbReference type="Google" id="ProtNLM"/>
    </source>
</evidence>
<accession>A0ABX5U053</accession>
<sequence length="204" mass="20928">MDIARPTGPPAARPVARVLAPVPHRTPLPLLPLLTFLTLLAATACTPTHAPSTPGEDPPATAATGARQPRSAEVRRSADVPRPAAVQRTVEPPRLDGAGETVAGRQEAVRGDGRLGYTGGARGKALIVAVSCQGEGSVSVDVPTVAVSYRLRCGGVVPEVAYHEISLRASHRPGSVVVTAPSAVIWAATVGRGDRAEREPSGIG</sequence>
<name>A0ABX5U053_STRGD</name>
<evidence type="ECO:0000256" key="1">
    <source>
        <dbReference type="SAM" id="MobiDB-lite"/>
    </source>
</evidence>
<feature type="compositionally biased region" description="Basic and acidic residues" evidence="1">
    <location>
        <begin position="70"/>
        <end position="79"/>
    </location>
</feature>
<protein>
    <recommendedName>
        <fullName evidence="4">Lipoprotein</fullName>
    </recommendedName>
</protein>
<gene>
    <name evidence="2" type="ORF">DDJ31_29145</name>
</gene>
<organism evidence="2 3">
    <name type="scientific">Streptomyces griseoviridis</name>
    <dbReference type="NCBI Taxonomy" id="45398"/>
    <lineage>
        <taxon>Bacteria</taxon>
        <taxon>Bacillati</taxon>
        <taxon>Actinomycetota</taxon>
        <taxon>Actinomycetes</taxon>
        <taxon>Kitasatosporales</taxon>
        <taxon>Streptomycetaceae</taxon>
        <taxon>Streptomyces</taxon>
    </lineage>
</organism>
<evidence type="ECO:0000313" key="2">
    <source>
        <dbReference type="EMBL" id="QCN88535.1"/>
    </source>
</evidence>